<dbReference type="UniPathway" id="UPA00219"/>
<evidence type="ECO:0000256" key="5">
    <source>
        <dbReference type="ARBA" id="ARBA00022984"/>
    </source>
</evidence>
<dbReference type="Pfam" id="PF03734">
    <property type="entry name" value="YkuD"/>
    <property type="match status" value="1"/>
</dbReference>
<evidence type="ECO:0000256" key="3">
    <source>
        <dbReference type="ARBA" id="ARBA00022679"/>
    </source>
</evidence>
<dbReference type="SUPFAM" id="SSF141523">
    <property type="entry name" value="L,D-transpeptidase catalytic domain-like"/>
    <property type="match status" value="1"/>
</dbReference>
<dbReference type="PANTHER" id="PTHR30582:SF30">
    <property type="entry name" value="BLR4375 PROTEIN"/>
    <property type="match status" value="1"/>
</dbReference>
<dbReference type="AlphaFoldDB" id="A0A378JRU8"/>
<evidence type="ECO:0000256" key="2">
    <source>
        <dbReference type="ARBA" id="ARBA00005992"/>
    </source>
</evidence>
<dbReference type="GO" id="GO:0016740">
    <property type="term" value="F:transferase activity"/>
    <property type="evidence" value="ECO:0007669"/>
    <property type="project" value="UniProtKB-KW"/>
</dbReference>
<dbReference type="OrthoDB" id="9787225at2"/>
<evidence type="ECO:0000313" key="10">
    <source>
        <dbReference type="Proteomes" id="UP000254794"/>
    </source>
</evidence>
<dbReference type="PANTHER" id="PTHR30582">
    <property type="entry name" value="L,D-TRANSPEPTIDASE"/>
    <property type="match status" value="1"/>
</dbReference>
<dbReference type="InterPro" id="IPR038063">
    <property type="entry name" value="Transpep_catalytic_dom"/>
</dbReference>
<proteinExistence type="inferred from homology"/>
<dbReference type="PROSITE" id="PS52029">
    <property type="entry name" value="LD_TPASE"/>
    <property type="match status" value="1"/>
</dbReference>
<dbReference type="Gene3D" id="2.40.440.10">
    <property type="entry name" value="L,D-transpeptidase catalytic domain-like"/>
    <property type="match status" value="1"/>
</dbReference>
<dbReference type="Proteomes" id="UP000254794">
    <property type="component" value="Unassembled WGS sequence"/>
</dbReference>
<dbReference type="EMBL" id="UGOD01000001">
    <property type="protein sequence ID" value="STX52879.1"/>
    <property type="molecule type" value="Genomic_DNA"/>
</dbReference>
<dbReference type="GO" id="GO:0071555">
    <property type="term" value="P:cell wall organization"/>
    <property type="evidence" value="ECO:0007669"/>
    <property type="project" value="UniProtKB-UniRule"/>
</dbReference>
<name>A0A378JRU8_9GAMM</name>
<keyword evidence="4 7" id="KW-0133">Cell shape</keyword>
<comment type="pathway">
    <text evidence="1 7">Cell wall biogenesis; peptidoglycan biosynthesis.</text>
</comment>
<evidence type="ECO:0000313" key="9">
    <source>
        <dbReference type="EMBL" id="STX52879.1"/>
    </source>
</evidence>
<dbReference type="RefSeq" id="WP_115332405.1">
    <property type="nucleotide sequence ID" value="NZ_CAAAHP010000003.1"/>
</dbReference>
<feature type="active site" description="Proton donor/acceptor" evidence="7">
    <location>
        <position position="321"/>
    </location>
</feature>
<evidence type="ECO:0000256" key="7">
    <source>
        <dbReference type="PROSITE-ProRule" id="PRU01373"/>
    </source>
</evidence>
<dbReference type="InterPro" id="IPR005490">
    <property type="entry name" value="LD_TPept_cat_dom"/>
</dbReference>
<dbReference type="EC" id="2.-.-.-" evidence="9"/>
<accession>A0A378JRU8</accession>
<gene>
    <name evidence="9" type="primary">ykuD</name>
    <name evidence="9" type="ORF">NCTC13316_03005</name>
</gene>
<keyword evidence="6 7" id="KW-0961">Cell wall biogenesis/degradation</keyword>
<dbReference type="GO" id="GO:0005576">
    <property type="term" value="C:extracellular region"/>
    <property type="evidence" value="ECO:0007669"/>
    <property type="project" value="TreeGrafter"/>
</dbReference>
<dbReference type="CDD" id="cd16913">
    <property type="entry name" value="YkuD_like"/>
    <property type="match status" value="1"/>
</dbReference>
<dbReference type="GO" id="GO:0008360">
    <property type="term" value="P:regulation of cell shape"/>
    <property type="evidence" value="ECO:0007669"/>
    <property type="project" value="UniProtKB-UniRule"/>
</dbReference>
<comment type="similarity">
    <text evidence="2">Belongs to the YkuD family.</text>
</comment>
<feature type="active site" description="Nucleophile" evidence="7">
    <location>
        <position position="337"/>
    </location>
</feature>
<feature type="domain" description="L,D-TPase catalytic" evidence="8">
    <location>
        <begin position="229"/>
        <end position="361"/>
    </location>
</feature>
<keyword evidence="5 7" id="KW-0573">Peptidoglycan synthesis</keyword>
<dbReference type="InterPro" id="IPR050979">
    <property type="entry name" value="LD-transpeptidase"/>
</dbReference>
<reference evidence="9 10" key="1">
    <citation type="submission" date="2018-06" db="EMBL/GenBank/DDBJ databases">
        <authorList>
            <consortium name="Pathogen Informatics"/>
            <person name="Doyle S."/>
        </authorList>
    </citation>
    <scope>NUCLEOTIDE SEQUENCE [LARGE SCALE GENOMIC DNA]</scope>
    <source>
        <strain evidence="9 10">NCTC13316</strain>
    </source>
</reference>
<organism evidence="9 10">
    <name type="scientific">Legionella busanensis</name>
    <dbReference type="NCBI Taxonomy" id="190655"/>
    <lineage>
        <taxon>Bacteria</taxon>
        <taxon>Pseudomonadati</taxon>
        <taxon>Pseudomonadota</taxon>
        <taxon>Gammaproteobacteria</taxon>
        <taxon>Legionellales</taxon>
        <taxon>Legionellaceae</taxon>
        <taxon>Legionella</taxon>
    </lineage>
</organism>
<evidence type="ECO:0000256" key="6">
    <source>
        <dbReference type="ARBA" id="ARBA00023316"/>
    </source>
</evidence>
<evidence type="ECO:0000256" key="4">
    <source>
        <dbReference type="ARBA" id="ARBA00022960"/>
    </source>
</evidence>
<dbReference type="GO" id="GO:0071972">
    <property type="term" value="F:peptidoglycan L,D-transpeptidase activity"/>
    <property type="evidence" value="ECO:0007669"/>
    <property type="project" value="TreeGrafter"/>
</dbReference>
<keyword evidence="3 9" id="KW-0808">Transferase</keyword>
<keyword evidence="10" id="KW-1185">Reference proteome</keyword>
<sequence length="361" mass="41865">MFIIKQLYLIMKKYIVYVGILFCFCFSTYAKNIENFRDKIIQQQILLDEQNFSTGKIDGHRGKFTKQALKYHESFKLKPLYNEMDFPLPYTVYRQNQVLVNDNFNLEEATTKRTGFNSILQCYKLPQPRSLTELYTFYTINDDDKNYLGSIPEKIKKQAKKKALPYETLAEFIAERFHTDIDFLKEINPQVNFKKLKPADKVKVPNVTPFLIESLTQTGVSKHLPLPKRIIKINTRKKTLLVFENNKVIAFFPITPGSQELPAPKGKWKIKSIRYLPWFRYDKRMLKEGKQSNNYHNLPPGPNSPVGVVWIGLNKKGIGIHGTNEPETIGRSTSHGCIRLTNWDVVKLSKLIKPGVTVEIN</sequence>
<evidence type="ECO:0000259" key="8">
    <source>
        <dbReference type="PROSITE" id="PS52029"/>
    </source>
</evidence>
<dbReference type="GO" id="GO:0018104">
    <property type="term" value="P:peptidoglycan-protein cross-linking"/>
    <property type="evidence" value="ECO:0007669"/>
    <property type="project" value="TreeGrafter"/>
</dbReference>
<evidence type="ECO:0000256" key="1">
    <source>
        <dbReference type="ARBA" id="ARBA00004752"/>
    </source>
</evidence>
<protein>
    <submittedName>
        <fullName evidence="9">Putative ErfK/YbiS/YcfS/YnhG family protein</fullName>
        <ecNumber evidence="9">2.-.-.-</ecNumber>
    </submittedName>
</protein>